<gene>
    <name evidence="2" type="ORF">XELAEV_18008017mg</name>
</gene>
<organism evidence="2 3">
    <name type="scientific">Xenopus laevis</name>
    <name type="common">African clawed frog</name>
    <dbReference type="NCBI Taxonomy" id="8355"/>
    <lineage>
        <taxon>Eukaryota</taxon>
        <taxon>Metazoa</taxon>
        <taxon>Chordata</taxon>
        <taxon>Craniata</taxon>
        <taxon>Vertebrata</taxon>
        <taxon>Euteleostomi</taxon>
        <taxon>Amphibia</taxon>
        <taxon>Batrachia</taxon>
        <taxon>Anura</taxon>
        <taxon>Pipoidea</taxon>
        <taxon>Pipidae</taxon>
        <taxon>Xenopodinae</taxon>
        <taxon>Xenopus</taxon>
        <taxon>Xenopus</taxon>
    </lineage>
</organism>
<name>A0A974E2R9_XENLA</name>
<dbReference type="AlphaFoldDB" id="A0A974E2R9"/>
<proteinExistence type="predicted"/>
<dbReference type="PROSITE" id="PS50164">
    <property type="entry name" value="GIY_YIG"/>
    <property type="match status" value="1"/>
</dbReference>
<sequence length="103" mass="11886">MLICPCNLIYVGETIQKVKDRFSQHRSTINTGNRRTLPVSRHCLEVGHTSNDLRFKVIQHIPPPKRGGNRILDLKRAEVKWIDRLGTLSLDGLNKDFDLHLFL</sequence>
<evidence type="ECO:0000313" key="3">
    <source>
        <dbReference type="Proteomes" id="UP000694892"/>
    </source>
</evidence>
<feature type="domain" description="GIY-YIG" evidence="1">
    <location>
        <begin position="1"/>
        <end position="95"/>
    </location>
</feature>
<dbReference type="Gene3D" id="3.40.1440.10">
    <property type="entry name" value="GIY-YIG endonuclease"/>
    <property type="match status" value="1"/>
</dbReference>
<dbReference type="Proteomes" id="UP000694892">
    <property type="component" value="Chromosome 1L"/>
</dbReference>
<reference evidence="3" key="1">
    <citation type="journal article" date="2016" name="Nature">
        <title>Genome evolution in the allotetraploid frog Xenopus laevis.</title>
        <authorList>
            <person name="Session A.M."/>
            <person name="Uno Y."/>
            <person name="Kwon T."/>
            <person name="Chapman J.A."/>
            <person name="Toyoda A."/>
            <person name="Takahashi S."/>
            <person name="Fukui A."/>
            <person name="Hikosaka A."/>
            <person name="Suzuki A."/>
            <person name="Kondo M."/>
            <person name="van Heeringen S.J."/>
            <person name="Quigley I."/>
            <person name="Heinz S."/>
            <person name="Ogino H."/>
            <person name="Ochi H."/>
            <person name="Hellsten U."/>
            <person name="Lyons J.B."/>
            <person name="Simakov O."/>
            <person name="Putnam N."/>
            <person name="Stites J."/>
            <person name="Kuroki Y."/>
            <person name="Tanaka T."/>
            <person name="Michiue T."/>
            <person name="Watanabe M."/>
            <person name="Bogdanovic O."/>
            <person name="Lister R."/>
            <person name="Georgiou G."/>
            <person name="Paranjpe S.S."/>
            <person name="van Kruijsbergen I."/>
            <person name="Shu S."/>
            <person name="Carlson J."/>
            <person name="Kinoshita T."/>
            <person name="Ohta Y."/>
            <person name="Mawaribuchi S."/>
            <person name="Jenkins J."/>
            <person name="Grimwood J."/>
            <person name="Schmutz J."/>
            <person name="Mitros T."/>
            <person name="Mozaffari S.V."/>
            <person name="Suzuki Y."/>
            <person name="Haramoto Y."/>
            <person name="Yamamoto T.S."/>
            <person name="Takagi C."/>
            <person name="Heald R."/>
            <person name="Miller K."/>
            <person name="Haudenschild C."/>
            <person name="Kitzman J."/>
            <person name="Nakayama T."/>
            <person name="Izutsu Y."/>
            <person name="Robert J."/>
            <person name="Fortriede J."/>
            <person name="Burns K."/>
            <person name="Lotay V."/>
            <person name="Karimi K."/>
            <person name="Yasuoka Y."/>
            <person name="Dichmann D.S."/>
            <person name="Flajnik M.F."/>
            <person name="Houston D.W."/>
            <person name="Shendure J."/>
            <person name="DuPasquier L."/>
            <person name="Vize P.D."/>
            <person name="Zorn A.M."/>
            <person name="Ito M."/>
            <person name="Marcotte E.M."/>
            <person name="Wallingford J.B."/>
            <person name="Ito Y."/>
            <person name="Asashima M."/>
            <person name="Ueno N."/>
            <person name="Matsuda Y."/>
            <person name="Veenstra G.J."/>
            <person name="Fujiyama A."/>
            <person name="Harland R.M."/>
            <person name="Taira M."/>
            <person name="Rokhsar D.S."/>
        </authorList>
    </citation>
    <scope>NUCLEOTIDE SEQUENCE [LARGE SCALE GENOMIC DNA]</scope>
    <source>
        <strain evidence="3">J</strain>
    </source>
</reference>
<accession>A0A974E2R9</accession>
<dbReference type="Pfam" id="PF01541">
    <property type="entry name" value="GIY-YIG"/>
    <property type="match status" value="1"/>
</dbReference>
<protein>
    <recommendedName>
        <fullName evidence="1">GIY-YIG domain-containing protein</fullName>
    </recommendedName>
</protein>
<evidence type="ECO:0000259" key="1">
    <source>
        <dbReference type="PROSITE" id="PS50164"/>
    </source>
</evidence>
<dbReference type="EMBL" id="CM004466">
    <property type="protein sequence ID" value="OCU02256.1"/>
    <property type="molecule type" value="Genomic_DNA"/>
</dbReference>
<dbReference type="SUPFAM" id="SSF82771">
    <property type="entry name" value="GIY-YIG endonuclease"/>
    <property type="match status" value="1"/>
</dbReference>
<dbReference type="InterPro" id="IPR035901">
    <property type="entry name" value="GIY-YIG_endonuc_sf"/>
</dbReference>
<dbReference type="CDD" id="cd10442">
    <property type="entry name" value="GIY-YIG_PLEs"/>
    <property type="match status" value="1"/>
</dbReference>
<dbReference type="InterPro" id="IPR000305">
    <property type="entry name" value="GIY-YIG_endonuc"/>
</dbReference>
<evidence type="ECO:0000313" key="2">
    <source>
        <dbReference type="EMBL" id="OCU02256.1"/>
    </source>
</evidence>